<feature type="transmembrane region" description="Helical" evidence="1">
    <location>
        <begin position="17"/>
        <end position="38"/>
    </location>
</feature>
<accession>A0A0H3V314</accession>
<keyword evidence="2" id="KW-0496">Mitochondrion</keyword>
<gene>
    <name evidence="2" type="primary">NAD4L</name>
</gene>
<reference evidence="2" key="1">
    <citation type="journal article" date="2015" name="Zool. Scr.">
        <title>Mitochondrial genomes advance phylogenetic hypotheses for Tylenchina (Nematoda: Chromadorea).</title>
        <authorList>
            <person name="Kim J."/>
            <person name="Lee S.-H."/>
            <person name="Gazi M."/>
            <person name="Kim T."/>
            <person name="Jung D."/>
            <person name="Chun J.-Y."/>
            <person name="Kim S."/>
            <person name="Seo T.-K."/>
            <person name="Park C."/>
            <person name="Boldwin J.G."/>
            <person name="Nadler S.A."/>
            <person name="Park J.-K."/>
        </authorList>
    </citation>
    <scope>NUCLEOTIDE SEQUENCE</scope>
</reference>
<dbReference type="AlphaFoldDB" id="A0A0H3V314"/>
<protein>
    <submittedName>
        <fullName evidence="2">NADH dehydrogenase subunit 4L</fullName>
    </submittedName>
</protein>
<sequence>MLIIFGILFVVFKGNRLIYVLIGFEMLLMSAIFAYSSILGGEGFILLLLFSVISSITGVLVLIKVVSFYGHDLTMS</sequence>
<keyword evidence="1" id="KW-0812">Transmembrane</keyword>
<geneLocation type="mitochondrion" evidence="2"/>
<keyword evidence="1" id="KW-1133">Transmembrane helix</keyword>
<name>A0A0H3V314_9BILA</name>
<evidence type="ECO:0000256" key="1">
    <source>
        <dbReference type="SAM" id="Phobius"/>
    </source>
</evidence>
<evidence type="ECO:0000313" key="2">
    <source>
        <dbReference type="EMBL" id="AJI44489.1"/>
    </source>
</evidence>
<dbReference type="EMBL" id="KM192361">
    <property type="protein sequence ID" value="AJI44489.1"/>
    <property type="molecule type" value="Genomic_DNA"/>
</dbReference>
<keyword evidence="1" id="KW-0472">Membrane</keyword>
<proteinExistence type="predicted"/>
<organism evidence="2">
    <name type="scientific">Acrobeles complexus</name>
    <dbReference type="NCBI Taxonomy" id="293684"/>
    <lineage>
        <taxon>Eukaryota</taxon>
        <taxon>Metazoa</taxon>
        <taxon>Ecdysozoa</taxon>
        <taxon>Nematoda</taxon>
        <taxon>Chromadorea</taxon>
        <taxon>Rhabditida</taxon>
        <taxon>Tylenchina</taxon>
        <taxon>Cephalobomorpha</taxon>
        <taxon>Cephaloboidea</taxon>
        <taxon>Cephalobidae</taxon>
        <taxon>Acrobeles</taxon>
    </lineage>
</organism>
<feature type="transmembrane region" description="Helical" evidence="1">
    <location>
        <begin position="44"/>
        <end position="66"/>
    </location>
</feature>